<sequence length="118" mass="13172">MILNTLPQPDADIARFVRVTQAEDGMIDIFIADNYREDFKVQHFVSRVQKAFPGRTRWAGLSLDEIANVAIPLSSDAPAHSVNQQRVLSYFRKAIALSASDVHFTVGRDGGEFCYVEA</sequence>
<name>E9CQH1_9GAMM</name>
<accession>E9CQH1</accession>
<reference evidence="2" key="1">
    <citation type="journal article" date="2011" name="Genome Biol. Evol.">
        <title>Massive genomic decay in Serratia symbiotica, a recently evolved symbiont of aphids.</title>
        <authorList>
            <person name="Burke G.R."/>
            <person name="Moran N.A."/>
        </authorList>
    </citation>
    <scope>NUCLEOTIDE SEQUENCE [LARGE SCALE GENOMIC DNA]</scope>
    <source>
        <strain evidence="2">Tucson</strain>
    </source>
</reference>
<dbReference type="AlphaFoldDB" id="E9CQH1"/>
<evidence type="ECO:0000313" key="1">
    <source>
        <dbReference type="EMBL" id="EFW11200.1"/>
    </source>
</evidence>
<dbReference type="Proteomes" id="UP000013568">
    <property type="component" value="Unassembled WGS sequence"/>
</dbReference>
<gene>
    <name evidence="1" type="primary">pilQ</name>
    <name evidence="1" type="ORF">SSYM_0138</name>
</gene>
<evidence type="ECO:0000313" key="2">
    <source>
        <dbReference type="Proteomes" id="UP000013568"/>
    </source>
</evidence>
<proteinExistence type="predicted"/>
<organism evidence="1 2">
    <name type="scientific">Serratia symbiotica str. Tucson</name>
    <dbReference type="NCBI Taxonomy" id="914128"/>
    <lineage>
        <taxon>Bacteria</taxon>
        <taxon>Pseudomonadati</taxon>
        <taxon>Pseudomonadota</taxon>
        <taxon>Gammaproteobacteria</taxon>
        <taxon>Enterobacterales</taxon>
        <taxon>Yersiniaceae</taxon>
        <taxon>Serratia</taxon>
        <taxon>Serratia symbiotica</taxon>
    </lineage>
</organism>
<dbReference type="EMBL" id="GL636273">
    <property type="protein sequence ID" value="EFW11200.1"/>
    <property type="molecule type" value="Genomic_DNA"/>
</dbReference>
<dbReference type="HOGENOM" id="CLU_2255953_0_0_6"/>
<feature type="non-terminal residue" evidence="1">
    <location>
        <position position="118"/>
    </location>
</feature>
<keyword evidence="2" id="KW-1185">Reference proteome</keyword>
<protein>
    <submittedName>
        <fullName evidence="1">Putative conjugative transfer outer membrane protein PilQ</fullName>
    </submittedName>
</protein>